<comment type="caution">
    <text evidence="1">The sequence shown here is derived from an EMBL/GenBank/DDBJ whole genome shotgun (WGS) entry which is preliminary data.</text>
</comment>
<dbReference type="EMBL" id="LOTN01000071">
    <property type="protein sequence ID" value="KUZ82028.1"/>
    <property type="molecule type" value="Genomic_DNA"/>
</dbReference>
<organism evidence="1 2">
    <name type="scientific">Burkholderia ubonensis</name>
    <dbReference type="NCBI Taxonomy" id="101571"/>
    <lineage>
        <taxon>Bacteria</taxon>
        <taxon>Pseudomonadati</taxon>
        <taxon>Pseudomonadota</taxon>
        <taxon>Betaproteobacteria</taxon>
        <taxon>Burkholderiales</taxon>
        <taxon>Burkholderiaceae</taxon>
        <taxon>Burkholderia</taxon>
        <taxon>Burkholderia cepacia complex</taxon>
    </lineage>
</organism>
<evidence type="ECO:0000313" key="1">
    <source>
        <dbReference type="EMBL" id="KUZ82028.1"/>
    </source>
</evidence>
<evidence type="ECO:0000313" key="2">
    <source>
        <dbReference type="Proteomes" id="UP000065521"/>
    </source>
</evidence>
<sequence>MTVAETPSTHLVFGLNFNLHGTMVPVSTDDIANAKAKGIEFTLPERVNLGTLTDFQAWFKKQFGIDLPLGTDLPPPLGAIMDKLTTLDVSVEQFHVKIPGTDTPDAPKLYTLAMSAIWPAGGGIPLIPGVLTIDGAVFGASNEPPKSNG</sequence>
<proteinExistence type="predicted"/>
<dbReference type="AlphaFoldDB" id="A0A102LVJ3"/>
<reference evidence="1 2" key="1">
    <citation type="submission" date="2015-11" db="EMBL/GenBank/DDBJ databases">
        <title>Expanding the genomic diversity of Burkholderia species for the development of highly accurate diagnostics.</title>
        <authorList>
            <person name="Sahl J."/>
            <person name="Keim P."/>
            <person name="Wagner D."/>
        </authorList>
    </citation>
    <scope>NUCLEOTIDE SEQUENCE [LARGE SCALE GENOMIC DNA]</scope>
    <source>
        <strain evidence="1 2">RF32-BP4</strain>
    </source>
</reference>
<name>A0A102LVJ3_9BURK</name>
<gene>
    <name evidence="1" type="ORF">WI38_31945</name>
</gene>
<accession>A0A102LVJ3</accession>
<protein>
    <submittedName>
        <fullName evidence="1">Uncharacterized protein</fullName>
    </submittedName>
</protein>
<dbReference type="Proteomes" id="UP000065521">
    <property type="component" value="Unassembled WGS sequence"/>
</dbReference>